<accession>A0ABV3KD66</accession>
<protein>
    <submittedName>
        <fullName evidence="5">Helix-turn-helix domain-containing protein</fullName>
    </submittedName>
</protein>
<organism evidence="5 6">
    <name type="scientific">Kocuria salsicia</name>
    <dbReference type="NCBI Taxonomy" id="664639"/>
    <lineage>
        <taxon>Bacteria</taxon>
        <taxon>Bacillati</taxon>
        <taxon>Actinomycetota</taxon>
        <taxon>Actinomycetes</taxon>
        <taxon>Micrococcales</taxon>
        <taxon>Micrococcaceae</taxon>
        <taxon>Kocuria</taxon>
    </lineage>
</organism>
<evidence type="ECO:0000256" key="3">
    <source>
        <dbReference type="SAM" id="MobiDB-lite"/>
    </source>
</evidence>
<dbReference type="InterPro" id="IPR001647">
    <property type="entry name" value="HTH_TetR"/>
</dbReference>
<feature type="region of interest" description="Disordered" evidence="3">
    <location>
        <begin position="1"/>
        <end position="52"/>
    </location>
</feature>
<reference evidence="5 6" key="1">
    <citation type="submission" date="2024-06" db="EMBL/GenBank/DDBJ databases">
        <title>The Natural Products Discovery Center: Release of the First 8490 Sequenced Strains for Exploring Actinobacteria Biosynthetic Diversity.</title>
        <authorList>
            <person name="Kalkreuter E."/>
            <person name="Kautsar S.A."/>
            <person name="Yang D."/>
            <person name="Bader C.D."/>
            <person name="Teijaro C.N."/>
            <person name="Fluegel L."/>
            <person name="Davis C.M."/>
            <person name="Simpson J.R."/>
            <person name="Lauterbach L."/>
            <person name="Steele A.D."/>
            <person name="Gui C."/>
            <person name="Meng S."/>
            <person name="Li G."/>
            <person name="Viehrig K."/>
            <person name="Ye F."/>
            <person name="Su P."/>
            <person name="Kiefer A.F."/>
            <person name="Nichols A."/>
            <person name="Cepeda A.J."/>
            <person name="Yan W."/>
            <person name="Fan B."/>
            <person name="Jiang Y."/>
            <person name="Adhikari A."/>
            <person name="Zheng C.-J."/>
            <person name="Schuster L."/>
            <person name="Cowan T.M."/>
            <person name="Smanski M.J."/>
            <person name="Chevrette M.G."/>
            <person name="De Carvalho L.P.S."/>
            <person name="Shen B."/>
        </authorList>
    </citation>
    <scope>NUCLEOTIDE SEQUENCE [LARGE SCALE GENOMIC DNA]</scope>
    <source>
        <strain evidence="5 6">NPDC079179</strain>
    </source>
</reference>
<feature type="compositionally biased region" description="Low complexity" evidence="3">
    <location>
        <begin position="206"/>
        <end position="221"/>
    </location>
</feature>
<dbReference type="RefSeq" id="WP_260983393.1">
    <property type="nucleotide sequence ID" value="NZ_JBFBLL010000005.1"/>
</dbReference>
<evidence type="ECO:0000256" key="1">
    <source>
        <dbReference type="ARBA" id="ARBA00023125"/>
    </source>
</evidence>
<dbReference type="EMBL" id="JBFBLL010000005">
    <property type="protein sequence ID" value="MEV8158346.1"/>
    <property type="molecule type" value="Genomic_DNA"/>
</dbReference>
<dbReference type="InterPro" id="IPR009057">
    <property type="entry name" value="Homeodomain-like_sf"/>
</dbReference>
<feature type="DNA-binding region" description="H-T-H motif" evidence="2">
    <location>
        <begin position="81"/>
        <end position="100"/>
    </location>
</feature>
<feature type="region of interest" description="Disordered" evidence="3">
    <location>
        <begin position="202"/>
        <end position="232"/>
    </location>
</feature>
<dbReference type="PRINTS" id="PR00455">
    <property type="entry name" value="HTHTETR"/>
</dbReference>
<feature type="domain" description="HTH tetR-type" evidence="4">
    <location>
        <begin position="58"/>
        <end position="118"/>
    </location>
</feature>
<name>A0ABV3KD66_9MICC</name>
<keyword evidence="6" id="KW-1185">Reference proteome</keyword>
<evidence type="ECO:0000313" key="5">
    <source>
        <dbReference type="EMBL" id="MEV8158346.1"/>
    </source>
</evidence>
<dbReference type="Pfam" id="PF00440">
    <property type="entry name" value="TetR_N"/>
    <property type="match status" value="1"/>
</dbReference>
<evidence type="ECO:0000259" key="4">
    <source>
        <dbReference type="PROSITE" id="PS50977"/>
    </source>
</evidence>
<sequence length="289" mass="30474">MEKIERSSSWTHTRRRPHPAADAARVGSAPDAARAASAGSAGSAATKAPAGRRAIAKAEKRARILTAARTVMGEKGYAQMSMSEVASLADVAAGTVFQYAATKAELLMMVTESIWAEHVNDALLATSAPGQRSPAEVVDAIMNSLDPIFDMAVHWPETTVWIAREILFGEDLPHRREVLGLVEKLEAHIAHLLGTCSSRAHDADDAAAPGTAAPSPASAAPGRNDLATSPDRAHRDTALDVGARMIVTSGLAELNRARQGRGEMRLLMGRMREIVTLVAAGVGATHRAV</sequence>
<evidence type="ECO:0000313" key="6">
    <source>
        <dbReference type="Proteomes" id="UP001553031"/>
    </source>
</evidence>
<keyword evidence="1 2" id="KW-0238">DNA-binding</keyword>
<proteinExistence type="predicted"/>
<dbReference type="Proteomes" id="UP001553031">
    <property type="component" value="Unassembled WGS sequence"/>
</dbReference>
<evidence type="ECO:0000256" key="2">
    <source>
        <dbReference type="PROSITE-ProRule" id="PRU00335"/>
    </source>
</evidence>
<feature type="compositionally biased region" description="Low complexity" evidence="3">
    <location>
        <begin position="20"/>
        <end position="52"/>
    </location>
</feature>
<dbReference type="SUPFAM" id="SSF46689">
    <property type="entry name" value="Homeodomain-like"/>
    <property type="match status" value="1"/>
</dbReference>
<dbReference type="Gene3D" id="1.10.357.10">
    <property type="entry name" value="Tetracycline Repressor, domain 2"/>
    <property type="match status" value="1"/>
</dbReference>
<comment type="caution">
    <text evidence="5">The sequence shown here is derived from an EMBL/GenBank/DDBJ whole genome shotgun (WGS) entry which is preliminary data.</text>
</comment>
<gene>
    <name evidence="5" type="ORF">AB0O96_09100</name>
</gene>
<dbReference type="PROSITE" id="PS50977">
    <property type="entry name" value="HTH_TETR_2"/>
    <property type="match status" value="1"/>
</dbReference>